<keyword evidence="1" id="KW-0479">Metal-binding</keyword>
<dbReference type="PANTHER" id="PTHR23235">
    <property type="entry name" value="KRUEPPEL-LIKE TRANSCRIPTION FACTOR"/>
    <property type="match status" value="1"/>
</dbReference>
<dbReference type="PANTHER" id="PTHR23235:SF120">
    <property type="entry name" value="KRUPPEL-LIKE FACTOR 15"/>
    <property type="match status" value="1"/>
</dbReference>
<name>A0A1Y2CB37_9FUNG</name>
<protein>
    <recommendedName>
        <fullName evidence="5">C2H2-type domain-containing protein</fullName>
    </recommendedName>
</protein>
<accession>A0A1Y2CB37</accession>
<dbReference type="GO" id="GO:0008270">
    <property type="term" value="F:zinc ion binding"/>
    <property type="evidence" value="ECO:0007669"/>
    <property type="project" value="UniProtKB-KW"/>
</dbReference>
<gene>
    <name evidence="6" type="ORF">LY90DRAFT_416977</name>
</gene>
<keyword evidence="7" id="KW-1185">Reference proteome</keyword>
<dbReference type="FunFam" id="3.30.160.60:FF:001573">
    <property type="entry name" value="Zinc finger protein 407"/>
    <property type="match status" value="1"/>
</dbReference>
<evidence type="ECO:0000256" key="2">
    <source>
        <dbReference type="ARBA" id="ARBA00022771"/>
    </source>
</evidence>
<organism evidence="6 7">
    <name type="scientific">Neocallimastix californiae</name>
    <dbReference type="NCBI Taxonomy" id="1754190"/>
    <lineage>
        <taxon>Eukaryota</taxon>
        <taxon>Fungi</taxon>
        <taxon>Fungi incertae sedis</taxon>
        <taxon>Chytridiomycota</taxon>
        <taxon>Chytridiomycota incertae sedis</taxon>
        <taxon>Neocallimastigomycetes</taxon>
        <taxon>Neocallimastigales</taxon>
        <taxon>Neocallimastigaceae</taxon>
        <taxon>Neocallimastix</taxon>
    </lineage>
</organism>
<dbReference type="FunFam" id="3.30.160.60:FF:001099">
    <property type="entry name" value="zinc finger and BTB domain-containing protein 49"/>
    <property type="match status" value="1"/>
</dbReference>
<dbReference type="InterPro" id="IPR013087">
    <property type="entry name" value="Znf_C2H2_type"/>
</dbReference>
<dbReference type="STRING" id="1754190.A0A1Y2CB37"/>
<evidence type="ECO:0000313" key="7">
    <source>
        <dbReference type="Proteomes" id="UP000193920"/>
    </source>
</evidence>
<dbReference type="InterPro" id="IPR036236">
    <property type="entry name" value="Znf_C2H2_sf"/>
</dbReference>
<comment type="caution">
    <text evidence="6">The sequence shown here is derived from an EMBL/GenBank/DDBJ whole genome shotgun (WGS) entry which is preliminary data.</text>
</comment>
<dbReference type="SUPFAM" id="SSF57667">
    <property type="entry name" value="beta-beta-alpha zinc fingers"/>
    <property type="match status" value="1"/>
</dbReference>
<evidence type="ECO:0000256" key="3">
    <source>
        <dbReference type="ARBA" id="ARBA00022833"/>
    </source>
</evidence>
<dbReference type="OrthoDB" id="4748970at2759"/>
<keyword evidence="2 4" id="KW-0863">Zinc-finger</keyword>
<reference evidence="6 7" key="1">
    <citation type="submission" date="2016-08" db="EMBL/GenBank/DDBJ databases">
        <title>A Parts List for Fungal Cellulosomes Revealed by Comparative Genomics.</title>
        <authorList>
            <consortium name="DOE Joint Genome Institute"/>
            <person name="Haitjema C.H."/>
            <person name="Gilmore S.P."/>
            <person name="Henske J.K."/>
            <person name="Solomon K.V."/>
            <person name="De Groot R."/>
            <person name="Kuo A."/>
            <person name="Mondo S.J."/>
            <person name="Salamov A.A."/>
            <person name="Labutti K."/>
            <person name="Zhao Z."/>
            <person name="Chiniquy J."/>
            <person name="Barry K."/>
            <person name="Brewer H.M."/>
            <person name="Purvine S.O."/>
            <person name="Wright A.T."/>
            <person name="Boxma B."/>
            <person name="Van Alen T."/>
            <person name="Hackstein J.H."/>
            <person name="Baker S.E."/>
            <person name="Grigoriev I.V."/>
            <person name="O'Malley M.A."/>
        </authorList>
    </citation>
    <scope>NUCLEOTIDE SEQUENCE [LARGE SCALE GENOMIC DNA]</scope>
    <source>
        <strain evidence="6 7">G1</strain>
    </source>
</reference>
<feature type="domain" description="C2H2-type" evidence="5">
    <location>
        <begin position="30"/>
        <end position="57"/>
    </location>
</feature>
<evidence type="ECO:0000313" key="6">
    <source>
        <dbReference type="EMBL" id="ORY44238.1"/>
    </source>
</evidence>
<dbReference type="EMBL" id="MCOG01000114">
    <property type="protein sequence ID" value="ORY44238.1"/>
    <property type="molecule type" value="Genomic_DNA"/>
</dbReference>
<dbReference type="Proteomes" id="UP000193920">
    <property type="component" value="Unassembled WGS sequence"/>
</dbReference>
<dbReference type="PROSITE" id="PS00028">
    <property type="entry name" value="ZINC_FINGER_C2H2_1"/>
    <property type="match status" value="1"/>
</dbReference>
<proteinExistence type="predicted"/>
<dbReference type="GO" id="GO:0000981">
    <property type="term" value="F:DNA-binding transcription factor activity, RNA polymerase II-specific"/>
    <property type="evidence" value="ECO:0007669"/>
    <property type="project" value="TreeGrafter"/>
</dbReference>
<dbReference type="AlphaFoldDB" id="A0A1Y2CB37"/>
<sequence>MLPNSTTFINERLTKQNNKRNSVFYGTKPFKCVLCNTSFKRKYDLLRHKRIHTGEKPFVCEICNKRFSRSDILKRHMKKSSKCLSQRKLMNC</sequence>
<dbReference type="PROSITE" id="PS50157">
    <property type="entry name" value="ZINC_FINGER_C2H2_2"/>
    <property type="match status" value="2"/>
</dbReference>
<dbReference type="Gene3D" id="3.30.160.60">
    <property type="entry name" value="Classic Zinc Finger"/>
    <property type="match status" value="2"/>
</dbReference>
<dbReference type="Pfam" id="PF00096">
    <property type="entry name" value="zf-C2H2"/>
    <property type="match status" value="2"/>
</dbReference>
<evidence type="ECO:0000256" key="1">
    <source>
        <dbReference type="ARBA" id="ARBA00022723"/>
    </source>
</evidence>
<dbReference type="GO" id="GO:0000978">
    <property type="term" value="F:RNA polymerase II cis-regulatory region sequence-specific DNA binding"/>
    <property type="evidence" value="ECO:0007669"/>
    <property type="project" value="TreeGrafter"/>
</dbReference>
<evidence type="ECO:0000256" key="4">
    <source>
        <dbReference type="PROSITE-ProRule" id="PRU00042"/>
    </source>
</evidence>
<feature type="domain" description="C2H2-type" evidence="5">
    <location>
        <begin position="58"/>
        <end position="78"/>
    </location>
</feature>
<keyword evidence="3" id="KW-0862">Zinc</keyword>
<dbReference type="SMART" id="SM00355">
    <property type="entry name" value="ZnF_C2H2"/>
    <property type="match status" value="2"/>
</dbReference>
<evidence type="ECO:0000259" key="5">
    <source>
        <dbReference type="PROSITE" id="PS50157"/>
    </source>
</evidence>